<dbReference type="STRING" id="23.BEL05_04440"/>
<dbReference type="EMBL" id="MCBT01000048">
    <property type="protein sequence ID" value="OEG72238.1"/>
    <property type="molecule type" value="Genomic_DNA"/>
</dbReference>
<dbReference type="OrthoDB" id="5588209at2"/>
<reference evidence="2 6" key="2">
    <citation type="submission" date="2021-05" db="EMBL/GenBank/DDBJ databases">
        <title>Molecular characterization for Shewanella algae harboring chromosomal blaOXA-55-like strains isolated from clinical and environment sample.</title>
        <authorList>
            <person name="Ohama Y."/>
            <person name="Aoki K."/>
            <person name="Harada S."/>
            <person name="Moriya K."/>
            <person name="Ishii Y."/>
            <person name="Tateda K."/>
        </authorList>
    </citation>
    <scope>NUCLEOTIDE SEQUENCE [LARGE SCALE GENOMIC DNA]</scope>
    <source>
        <strain evidence="2 6">MBTL60-118</strain>
    </source>
</reference>
<dbReference type="AlphaFoldDB" id="A0A1E5IQB3"/>
<dbReference type="PANTHER" id="PTHR38769:SF1">
    <property type="entry name" value="UPF0381 PROTEIN YFCZ-RELATED"/>
    <property type="match status" value="1"/>
</dbReference>
<evidence type="ECO:0000313" key="3">
    <source>
        <dbReference type="EMBL" id="OEG72238.1"/>
    </source>
</evidence>
<evidence type="ECO:0000313" key="6">
    <source>
        <dbReference type="Proteomes" id="UP000773469"/>
    </source>
</evidence>
<comment type="similarity">
    <text evidence="1">Belongs to the UPF0381 family.</text>
</comment>
<dbReference type="GO" id="GO:0005829">
    <property type="term" value="C:cytosol"/>
    <property type="evidence" value="ECO:0007669"/>
    <property type="project" value="TreeGrafter"/>
</dbReference>
<dbReference type="EMBL" id="MCBT01000001">
    <property type="protein sequence ID" value="OEG75767.1"/>
    <property type="molecule type" value="Genomic_DNA"/>
</dbReference>
<dbReference type="RefSeq" id="WP_028765037.1">
    <property type="nucleotide sequence ID" value="NZ_BPEU01000021.1"/>
</dbReference>
<evidence type="ECO:0000256" key="1">
    <source>
        <dbReference type="ARBA" id="ARBA00006201"/>
    </source>
</evidence>
<gene>
    <name evidence="3" type="ORF">BEL05_04440</name>
    <name evidence="4" type="ORF">BEL05_16170</name>
    <name evidence="2" type="ORF">TUM3794_28830</name>
</gene>
<dbReference type="Pfam" id="PF04175">
    <property type="entry name" value="DUF406"/>
    <property type="match status" value="1"/>
</dbReference>
<dbReference type="Gene3D" id="3.30.70.860">
    <property type="match status" value="1"/>
</dbReference>
<protein>
    <recommendedName>
        <fullName evidence="7">DUF406 family protein</fullName>
    </recommendedName>
</protein>
<dbReference type="Proteomes" id="UP000773469">
    <property type="component" value="Unassembled WGS sequence"/>
</dbReference>
<keyword evidence="6" id="KW-1185">Reference proteome</keyword>
<name>A0A1E5IQB3_SHECO</name>
<dbReference type="PANTHER" id="PTHR38769">
    <property type="entry name" value="UPF0381 PROTEIN YFCZ-RELATED"/>
    <property type="match status" value="1"/>
</dbReference>
<dbReference type="InterPro" id="IPR005272">
    <property type="entry name" value="DUF406"/>
</dbReference>
<dbReference type="EMBL" id="BPEU01000021">
    <property type="protein sequence ID" value="GIU43358.1"/>
    <property type="molecule type" value="Genomic_DNA"/>
</dbReference>
<sequence>MKNIQKAQSNLVNDTCTDCGSYADIGAVIDEYDTQLVIERVGDDAKEQAQQLIDLACKRFGDLQCLVSETEGGVSLTITFNYSAEKMIFQLENNL</sequence>
<evidence type="ECO:0000313" key="5">
    <source>
        <dbReference type="Proteomes" id="UP000095230"/>
    </source>
</evidence>
<organism evidence="3 5">
    <name type="scientific">Shewanella colwelliana</name>
    <name type="common">Alteromonas colwelliana</name>
    <dbReference type="NCBI Taxonomy" id="23"/>
    <lineage>
        <taxon>Bacteria</taxon>
        <taxon>Pseudomonadati</taxon>
        <taxon>Pseudomonadota</taxon>
        <taxon>Gammaproteobacteria</taxon>
        <taxon>Alteromonadales</taxon>
        <taxon>Shewanellaceae</taxon>
        <taxon>Shewanella</taxon>
    </lineage>
</organism>
<proteinExistence type="inferred from homology"/>
<comment type="caution">
    <text evidence="3">The sequence shown here is derived from an EMBL/GenBank/DDBJ whole genome shotgun (WGS) entry which is preliminary data.</text>
</comment>
<evidence type="ECO:0000313" key="4">
    <source>
        <dbReference type="EMBL" id="OEG75767.1"/>
    </source>
</evidence>
<dbReference type="Proteomes" id="UP000095230">
    <property type="component" value="Unassembled WGS sequence"/>
</dbReference>
<evidence type="ECO:0008006" key="7">
    <source>
        <dbReference type="Google" id="ProtNLM"/>
    </source>
</evidence>
<dbReference type="InterPro" id="IPR035571">
    <property type="entry name" value="UPF0234-like_C"/>
</dbReference>
<evidence type="ECO:0000313" key="2">
    <source>
        <dbReference type="EMBL" id="GIU43358.1"/>
    </source>
</evidence>
<reference evidence="3 5" key="1">
    <citation type="submission" date="2016-07" db="EMBL/GenBank/DDBJ databases">
        <title>Whole-genome of two Shewanella species isolated from a digestive organ of sea cucumber Apostichopus japonicus Selenka 1867.</title>
        <authorList>
            <person name="Hong H.-H."/>
            <person name="Choi H."/>
            <person name="Cheon S."/>
            <person name="Oh J.-S."/>
            <person name="Lee H.-G."/>
            <person name="Park C."/>
        </authorList>
    </citation>
    <scope>NUCLEOTIDE SEQUENCE [LARGE SCALE GENOMIC DNA]</scope>
    <source>
        <strain evidence="3 5">CSB03KR</strain>
    </source>
</reference>
<accession>A0A1E5IQB3</accession>